<dbReference type="EMBL" id="MT145198">
    <property type="protein sequence ID" value="QJI05398.1"/>
    <property type="molecule type" value="Genomic_DNA"/>
</dbReference>
<dbReference type="EMBL" id="MT144835">
    <property type="protein sequence ID" value="QJI00183.1"/>
    <property type="molecule type" value="Genomic_DNA"/>
</dbReference>
<name>A0A6H1ZRY7_9ZZZZ</name>
<organism evidence="1">
    <name type="scientific">viral metagenome</name>
    <dbReference type="NCBI Taxonomy" id="1070528"/>
    <lineage>
        <taxon>unclassified sequences</taxon>
        <taxon>metagenomes</taxon>
        <taxon>organismal metagenomes</taxon>
    </lineage>
</organism>
<proteinExistence type="predicted"/>
<reference evidence="1" key="1">
    <citation type="submission" date="2020-03" db="EMBL/GenBank/DDBJ databases">
        <title>The deep terrestrial virosphere.</title>
        <authorList>
            <person name="Holmfeldt K."/>
            <person name="Nilsson E."/>
            <person name="Simone D."/>
            <person name="Lopez-Fernandez M."/>
            <person name="Wu X."/>
            <person name="de Brujin I."/>
            <person name="Lundin D."/>
            <person name="Andersson A."/>
            <person name="Bertilsson S."/>
            <person name="Dopson M."/>
        </authorList>
    </citation>
    <scope>NUCLEOTIDE SEQUENCE</scope>
    <source>
        <strain evidence="4">MM415A00143</strain>
        <strain evidence="2">MM415B03167</strain>
        <strain evidence="1">TM448A01857</strain>
        <strain evidence="3">TM448B01857</strain>
    </source>
</reference>
<dbReference type="EMBL" id="MT142642">
    <property type="protein sequence ID" value="QJA86555.1"/>
    <property type="molecule type" value="Genomic_DNA"/>
</dbReference>
<accession>A0A6H1ZRY7</accession>
<evidence type="ECO:0000313" key="4">
    <source>
        <dbReference type="EMBL" id="QJI05398.1"/>
    </source>
</evidence>
<evidence type="ECO:0000313" key="3">
    <source>
        <dbReference type="EMBL" id="QJI00183.1"/>
    </source>
</evidence>
<gene>
    <name evidence="4" type="ORF">MM415A00143_0073</name>
    <name evidence="2" type="ORF">MM415B03167_0012</name>
    <name evidence="1" type="ORF">TM448A01857_0012</name>
    <name evidence="3" type="ORF">TM448B01857_0003</name>
</gene>
<evidence type="ECO:0000313" key="2">
    <source>
        <dbReference type="EMBL" id="QJA86555.1"/>
    </source>
</evidence>
<protein>
    <submittedName>
        <fullName evidence="1">Uncharacterized protein</fullName>
    </submittedName>
</protein>
<dbReference type="AlphaFoldDB" id="A0A6H1ZRY7"/>
<evidence type="ECO:0000313" key="1">
    <source>
        <dbReference type="EMBL" id="QJA50693.1"/>
    </source>
</evidence>
<dbReference type="EMBL" id="MT144211">
    <property type="protein sequence ID" value="QJA50693.1"/>
    <property type="molecule type" value="Genomic_DNA"/>
</dbReference>
<sequence length="91" mass="10200">MIINASIMKNVRYIMKGGDYVGRILQIIPANGWYALYKDNDETISEPLVCFALVEDNDNEQYIKGMCCDHLSIDFADIPGNFTGYTKPATA</sequence>